<name>A0A927RAR1_9ACTN</name>
<protein>
    <submittedName>
        <fullName evidence="1">Uncharacterized protein</fullName>
    </submittedName>
</protein>
<keyword evidence="2" id="KW-1185">Reference proteome</keyword>
<dbReference type="EMBL" id="JADBEM010000001">
    <property type="protein sequence ID" value="MBE1605310.1"/>
    <property type="molecule type" value="Genomic_DNA"/>
</dbReference>
<sequence length="75" mass="8738">MNDYLIHKLAEQRRDDLYASARQRMLAREAGLRGWRLLRNARPVCARTLRRLADRIEPAPRRAGALRLPAPRHLA</sequence>
<proteinExistence type="predicted"/>
<dbReference type="Proteomes" id="UP000638648">
    <property type="component" value="Unassembled WGS sequence"/>
</dbReference>
<dbReference type="AlphaFoldDB" id="A0A927RAR1"/>
<evidence type="ECO:0000313" key="2">
    <source>
        <dbReference type="Proteomes" id="UP000638648"/>
    </source>
</evidence>
<comment type="caution">
    <text evidence="1">The sequence shown here is derived from an EMBL/GenBank/DDBJ whole genome shotgun (WGS) entry which is preliminary data.</text>
</comment>
<reference evidence="1" key="1">
    <citation type="submission" date="2020-10" db="EMBL/GenBank/DDBJ databases">
        <title>Sequencing the genomes of 1000 actinobacteria strains.</title>
        <authorList>
            <person name="Klenk H.-P."/>
        </authorList>
    </citation>
    <scope>NUCLEOTIDE SEQUENCE</scope>
    <source>
        <strain evidence="1">DSM 45354</strain>
    </source>
</reference>
<dbReference type="RefSeq" id="WP_192749669.1">
    <property type="nucleotide sequence ID" value="NZ_BAABJL010000093.1"/>
</dbReference>
<gene>
    <name evidence="1" type="ORF">HEB94_002158</name>
</gene>
<accession>A0A927RAR1</accession>
<evidence type="ECO:0000313" key="1">
    <source>
        <dbReference type="EMBL" id="MBE1605310.1"/>
    </source>
</evidence>
<organism evidence="1 2">
    <name type="scientific">Actinopolymorpha pittospori</name>
    <dbReference type="NCBI Taxonomy" id="648752"/>
    <lineage>
        <taxon>Bacteria</taxon>
        <taxon>Bacillati</taxon>
        <taxon>Actinomycetota</taxon>
        <taxon>Actinomycetes</taxon>
        <taxon>Propionibacteriales</taxon>
        <taxon>Actinopolymorphaceae</taxon>
        <taxon>Actinopolymorpha</taxon>
    </lineage>
</organism>